<proteinExistence type="predicted"/>
<reference evidence="2" key="1">
    <citation type="submission" date="2020-11" db="EMBL/GenBank/DDBJ databases">
        <title>Adaptations for nitrogen fixation in a non-lichenized fungal sporocarp promotes dispersal by wood-feeding termites.</title>
        <authorList>
            <consortium name="DOE Joint Genome Institute"/>
            <person name="Koch R.A."/>
            <person name="Yoon G."/>
            <person name="Arayal U."/>
            <person name="Lail K."/>
            <person name="Amirebrahimi M."/>
            <person name="Labutti K."/>
            <person name="Lipzen A."/>
            <person name="Riley R."/>
            <person name="Barry K."/>
            <person name="Henrissat B."/>
            <person name="Grigoriev I.V."/>
            <person name="Herr J.R."/>
            <person name="Aime M.C."/>
        </authorList>
    </citation>
    <scope>NUCLEOTIDE SEQUENCE</scope>
    <source>
        <strain evidence="2">MCA 3950</strain>
    </source>
</reference>
<evidence type="ECO:0000256" key="1">
    <source>
        <dbReference type="SAM" id="MobiDB-lite"/>
    </source>
</evidence>
<accession>A0A9P7VLH2</accession>
<evidence type="ECO:0000313" key="2">
    <source>
        <dbReference type="EMBL" id="KAG7442720.1"/>
    </source>
</evidence>
<feature type="region of interest" description="Disordered" evidence="1">
    <location>
        <begin position="1"/>
        <end position="62"/>
    </location>
</feature>
<dbReference type="Proteomes" id="UP000812287">
    <property type="component" value="Unassembled WGS sequence"/>
</dbReference>
<feature type="compositionally biased region" description="Basic residues" evidence="1">
    <location>
        <begin position="26"/>
        <end position="52"/>
    </location>
</feature>
<dbReference type="EMBL" id="MU250549">
    <property type="protein sequence ID" value="KAG7442720.1"/>
    <property type="molecule type" value="Genomic_DNA"/>
</dbReference>
<feature type="compositionally biased region" description="Basic and acidic residues" evidence="1">
    <location>
        <begin position="1"/>
        <end position="15"/>
    </location>
</feature>
<evidence type="ECO:0000313" key="3">
    <source>
        <dbReference type="Proteomes" id="UP000812287"/>
    </source>
</evidence>
<comment type="caution">
    <text evidence="2">The sequence shown here is derived from an EMBL/GenBank/DDBJ whole genome shotgun (WGS) entry which is preliminary data.</text>
</comment>
<dbReference type="GeneID" id="66102961"/>
<name>A0A9P7VLH2_9AGAR</name>
<dbReference type="RefSeq" id="XP_043036220.1">
    <property type="nucleotide sequence ID" value="XM_043180665.1"/>
</dbReference>
<organism evidence="2 3">
    <name type="scientific">Guyanagaster necrorhizus</name>
    <dbReference type="NCBI Taxonomy" id="856835"/>
    <lineage>
        <taxon>Eukaryota</taxon>
        <taxon>Fungi</taxon>
        <taxon>Dikarya</taxon>
        <taxon>Basidiomycota</taxon>
        <taxon>Agaricomycotina</taxon>
        <taxon>Agaricomycetes</taxon>
        <taxon>Agaricomycetidae</taxon>
        <taxon>Agaricales</taxon>
        <taxon>Marasmiineae</taxon>
        <taxon>Physalacriaceae</taxon>
        <taxon>Guyanagaster</taxon>
    </lineage>
</organism>
<dbReference type="AlphaFoldDB" id="A0A9P7VLH2"/>
<keyword evidence="3" id="KW-1185">Reference proteome</keyword>
<protein>
    <submittedName>
        <fullName evidence="2">Uncharacterized protein</fullName>
    </submittedName>
</protein>
<sequence>MKRRVRNDDESKKETSTCNIQNRSKIDRRNKKEKSKFKSRRNARRKKSKTSVRKPINQVQEI</sequence>
<gene>
    <name evidence="2" type="ORF">BT62DRAFT_371012</name>
</gene>